<accession>A0A0B3RQV4</accession>
<dbReference type="RefSeq" id="WP_043146350.1">
    <property type="nucleotide sequence ID" value="NZ_JSUQ01000028.1"/>
</dbReference>
<name>A0A0B3RQV4_9RHOB</name>
<reference evidence="1 2" key="1">
    <citation type="submission" date="2014-10" db="EMBL/GenBank/DDBJ databases">
        <title>Genome sequence of Ponticoccus sp. strain UMTAT08 isolated from clonal culture of toxic dinoflagellate Alexandrium tamiyavanichii.</title>
        <authorList>
            <person name="Gan H.Y."/>
            <person name="Muhd D.-D."/>
            <person name="Mohd Noor M.E."/>
            <person name="Yeong Y.S."/>
            <person name="Usup G."/>
        </authorList>
    </citation>
    <scope>NUCLEOTIDE SEQUENCE [LARGE SCALE GENOMIC DNA]</scope>
    <source>
        <strain evidence="1 2">UMTAT08</strain>
    </source>
</reference>
<protein>
    <submittedName>
        <fullName evidence="1">Uncharacterized protein</fullName>
    </submittedName>
</protein>
<proteinExistence type="predicted"/>
<evidence type="ECO:0000313" key="2">
    <source>
        <dbReference type="Proteomes" id="UP000030960"/>
    </source>
</evidence>
<evidence type="ECO:0000313" key="1">
    <source>
        <dbReference type="EMBL" id="KHQ50267.1"/>
    </source>
</evidence>
<sequence>MARNEVVDFEGSGWVELTNAENASGVVAIQNRGVDPVRVLATTDGTAPAASEAGGWSYLPGEADARTLADMFPGLTSPVRLWAKGRRGGYVMVSYA</sequence>
<keyword evidence="2" id="KW-1185">Reference proteome</keyword>
<dbReference type="Proteomes" id="UP000030960">
    <property type="component" value="Unassembled WGS sequence"/>
</dbReference>
<organism evidence="1 2">
    <name type="scientific">Mameliella alba</name>
    <dbReference type="NCBI Taxonomy" id="561184"/>
    <lineage>
        <taxon>Bacteria</taxon>
        <taxon>Pseudomonadati</taxon>
        <taxon>Pseudomonadota</taxon>
        <taxon>Alphaproteobacteria</taxon>
        <taxon>Rhodobacterales</taxon>
        <taxon>Roseobacteraceae</taxon>
        <taxon>Mameliella</taxon>
    </lineage>
</organism>
<dbReference type="OrthoDB" id="7876376at2"/>
<dbReference type="EMBL" id="JSUQ01000028">
    <property type="protein sequence ID" value="KHQ50267.1"/>
    <property type="molecule type" value="Genomic_DNA"/>
</dbReference>
<dbReference type="AlphaFoldDB" id="A0A0B3RQV4"/>
<comment type="caution">
    <text evidence="1">The sequence shown here is derived from an EMBL/GenBank/DDBJ whole genome shotgun (WGS) entry which is preliminary data.</text>
</comment>
<gene>
    <name evidence="1" type="ORF">OA50_05115</name>
</gene>